<dbReference type="Gene3D" id="2.160.10.10">
    <property type="entry name" value="Hexapeptide repeat proteins"/>
    <property type="match status" value="1"/>
</dbReference>
<dbReference type="InterPro" id="IPR011832">
    <property type="entry name" value="GlgDAde_trans"/>
</dbReference>
<dbReference type="EMBL" id="FMYW01000013">
    <property type="protein sequence ID" value="SDC66784.1"/>
    <property type="molecule type" value="Genomic_DNA"/>
</dbReference>
<keyword evidence="5" id="KW-0808">Transferase</keyword>
<dbReference type="InterPro" id="IPR011004">
    <property type="entry name" value="Trimer_LpxA-like_sf"/>
</dbReference>
<dbReference type="SUPFAM" id="SSF51161">
    <property type="entry name" value="Trimeric LpxA-like enzymes"/>
    <property type="match status" value="1"/>
</dbReference>
<keyword evidence="5" id="KW-0548">Nucleotidyltransferase</keyword>
<dbReference type="GO" id="GO:0005978">
    <property type="term" value="P:glycogen biosynthetic process"/>
    <property type="evidence" value="ECO:0007669"/>
    <property type="project" value="UniProtKB-KW"/>
</dbReference>
<proteinExistence type="inferred from homology"/>
<dbReference type="InterPro" id="IPR056818">
    <property type="entry name" value="GlmU/GlgC-like_hexapep"/>
</dbReference>
<evidence type="ECO:0000259" key="3">
    <source>
        <dbReference type="Pfam" id="PF00483"/>
    </source>
</evidence>
<dbReference type="RefSeq" id="WP_176760518.1">
    <property type="nucleotide sequence ID" value="NZ_FMYW01000013.1"/>
</dbReference>
<evidence type="ECO:0000313" key="6">
    <source>
        <dbReference type="Proteomes" id="UP000198943"/>
    </source>
</evidence>
<dbReference type="NCBIfam" id="TIGR02092">
    <property type="entry name" value="glgD"/>
    <property type="match status" value="1"/>
</dbReference>
<keyword evidence="6" id="KW-1185">Reference proteome</keyword>
<evidence type="ECO:0000259" key="4">
    <source>
        <dbReference type="Pfam" id="PF24894"/>
    </source>
</evidence>
<dbReference type="SUPFAM" id="SSF53448">
    <property type="entry name" value="Nucleotide-diphospho-sugar transferases"/>
    <property type="match status" value="1"/>
</dbReference>
<accession>A0A1G6NH84</accession>
<sequence length="369" mass="42350">MSDILGLINLQCPNTMKELNAKRPLASEPFGAKFRLMDFALSNMVNAGIDTVGLILPFHSRSVLDHVRSAKEWDLARKQHGLYYLPMDEEEELLHPKEGDIYSYYKNLRYVEAGQRKYLLLSGCDVVANIDYEEVLHFHRKHNANITLVYKKQDADCPGEGYVLKTKANGHVTGMKKAENVKKDENLFLGGVLIDCELFLRMIRRANFGGKWKFFNEVLADNVENLRIFGFSVKGYAKRINSIDSYFQSSMDMLKLENWREIFHQDNRIYTKIKDEAPAKYMEEARVTDSLVANGCIIEGTVENSILFRKVRVGRNAVIRNSIIMQNTNVGEDAVLNYVICDKDREIQPEAVLEGTEKEPLCIIKHEVR</sequence>
<keyword evidence="2" id="KW-0320">Glycogen biosynthesis</keyword>
<dbReference type="AlphaFoldDB" id="A0A1G6NH84"/>
<protein>
    <submittedName>
        <fullName evidence="5">Glucose-1-phosphate adenylyltransferase</fullName>
    </submittedName>
</protein>
<organism evidence="5 6">
    <name type="scientific">Succiniclasticum ruminis</name>
    <dbReference type="NCBI Taxonomy" id="40841"/>
    <lineage>
        <taxon>Bacteria</taxon>
        <taxon>Bacillati</taxon>
        <taxon>Bacillota</taxon>
        <taxon>Negativicutes</taxon>
        <taxon>Acidaminococcales</taxon>
        <taxon>Acidaminococcaceae</taxon>
        <taxon>Succiniclasticum</taxon>
    </lineage>
</organism>
<dbReference type="PANTHER" id="PTHR43523:SF6">
    <property type="entry name" value="GLYCOGEN BIOSYNTHESIS PROTEIN GLGD"/>
    <property type="match status" value="1"/>
</dbReference>
<dbReference type="InterPro" id="IPR011831">
    <property type="entry name" value="ADP-Glc_PPase"/>
</dbReference>
<dbReference type="PANTHER" id="PTHR43523">
    <property type="entry name" value="GLUCOSE-1-PHOSPHATE ADENYLYLTRANSFERASE-RELATED"/>
    <property type="match status" value="1"/>
</dbReference>
<dbReference type="InterPro" id="IPR029044">
    <property type="entry name" value="Nucleotide-diphossugar_trans"/>
</dbReference>
<dbReference type="GO" id="GO:0008878">
    <property type="term" value="F:glucose-1-phosphate adenylyltransferase activity"/>
    <property type="evidence" value="ECO:0007669"/>
    <property type="project" value="InterPro"/>
</dbReference>
<gene>
    <name evidence="5" type="ORF">SAMN04487864_11364</name>
</gene>
<dbReference type="Pfam" id="PF00483">
    <property type="entry name" value="NTP_transferase"/>
    <property type="match status" value="1"/>
</dbReference>
<evidence type="ECO:0000313" key="5">
    <source>
        <dbReference type="EMBL" id="SDC66784.1"/>
    </source>
</evidence>
<dbReference type="Proteomes" id="UP000198943">
    <property type="component" value="Unassembled WGS sequence"/>
</dbReference>
<evidence type="ECO:0000256" key="1">
    <source>
        <dbReference type="ARBA" id="ARBA00010443"/>
    </source>
</evidence>
<name>A0A1G6NH84_9FIRM</name>
<feature type="domain" description="Glucose-1-phosphate adenylyltransferase/Bifunctional protein GlmU-like C-terminal hexapeptide" evidence="4">
    <location>
        <begin position="283"/>
        <end position="352"/>
    </location>
</feature>
<feature type="domain" description="Nucleotidyl transferase" evidence="3">
    <location>
        <begin position="29"/>
        <end position="162"/>
    </location>
</feature>
<evidence type="ECO:0000256" key="2">
    <source>
        <dbReference type="ARBA" id="ARBA00023056"/>
    </source>
</evidence>
<reference evidence="6" key="1">
    <citation type="submission" date="2016-10" db="EMBL/GenBank/DDBJ databases">
        <authorList>
            <person name="Varghese N."/>
            <person name="Submissions S."/>
        </authorList>
    </citation>
    <scope>NUCLEOTIDE SEQUENCE [LARGE SCALE GENOMIC DNA]</scope>
    <source>
        <strain evidence="6">DSM 11005</strain>
    </source>
</reference>
<dbReference type="Gene3D" id="3.90.550.10">
    <property type="entry name" value="Spore Coat Polysaccharide Biosynthesis Protein SpsA, Chain A"/>
    <property type="match status" value="1"/>
</dbReference>
<dbReference type="Pfam" id="PF24894">
    <property type="entry name" value="Hexapep_GlmU"/>
    <property type="match status" value="1"/>
</dbReference>
<dbReference type="InterPro" id="IPR005835">
    <property type="entry name" value="NTP_transferase_dom"/>
</dbReference>
<dbReference type="CDD" id="cd04651">
    <property type="entry name" value="LbH_G1P_AT_C"/>
    <property type="match status" value="1"/>
</dbReference>
<comment type="similarity">
    <text evidence="1">Belongs to the bacterial/plant glucose-1-phosphate adenylyltransferase family.</text>
</comment>